<dbReference type="SUPFAM" id="SSF53098">
    <property type="entry name" value="Ribonuclease H-like"/>
    <property type="match status" value="1"/>
</dbReference>
<dbReference type="KEGG" id="egu:109504836"/>
<dbReference type="PANTHER" id="PTHR48475">
    <property type="entry name" value="RIBONUCLEASE H"/>
    <property type="match status" value="1"/>
</dbReference>
<dbReference type="AlphaFoldDB" id="A0A6J0PAV4"/>
<dbReference type="GO" id="GO:0003676">
    <property type="term" value="F:nucleic acid binding"/>
    <property type="evidence" value="ECO:0007669"/>
    <property type="project" value="InterPro"/>
</dbReference>
<organism evidence="2 3">
    <name type="scientific">Elaeis guineensis var. tenera</name>
    <name type="common">Oil palm</name>
    <dbReference type="NCBI Taxonomy" id="51953"/>
    <lineage>
        <taxon>Eukaryota</taxon>
        <taxon>Viridiplantae</taxon>
        <taxon>Streptophyta</taxon>
        <taxon>Embryophyta</taxon>
        <taxon>Tracheophyta</taxon>
        <taxon>Spermatophyta</taxon>
        <taxon>Magnoliopsida</taxon>
        <taxon>Liliopsida</taxon>
        <taxon>Arecaceae</taxon>
        <taxon>Arecoideae</taxon>
        <taxon>Cocoseae</taxon>
        <taxon>Elaeidinae</taxon>
        <taxon>Elaeis</taxon>
    </lineage>
</organism>
<feature type="domain" description="RNase H type-1" evidence="1">
    <location>
        <begin position="2"/>
        <end position="131"/>
    </location>
</feature>
<dbReference type="Proteomes" id="UP000504607">
    <property type="component" value="Unplaced"/>
</dbReference>
<evidence type="ECO:0000313" key="3">
    <source>
        <dbReference type="RefSeq" id="XP_019701442.1"/>
    </source>
</evidence>
<dbReference type="PANTHER" id="PTHR48475:SF2">
    <property type="entry name" value="RIBONUCLEASE H"/>
    <property type="match status" value="1"/>
</dbReference>
<dbReference type="GO" id="GO:0004523">
    <property type="term" value="F:RNA-DNA hybrid ribonuclease activity"/>
    <property type="evidence" value="ECO:0007669"/>
    <property type="project" value="InterPro"/>
</dbReference>
<dbReference type="InParanoid" id="A0A6J0PAV4"/>
<dbReference type="InterPro" id="IPR036397">
    <property type="entry name" value="RNaseH_sf"/>
</dbReference>
<dbReference type="InterPro" id="IPR002156">
    <property type="entry name" value="RNaseH_domain"/>
</dbReference>
<dbReference type="PROSITE" id="PS50879">
    <property type="entry name" value="RNASE_H_1"/>
    <property type="match status" value="1"/>
</dbReference>
<evidence type="ECO:0000259" key="1">
    <source>
        <dbReference type="PROSITE" id="PS50879"/>
    </source>
</evidence>
<dbReference type="Pfam" id="PF13456">
    <property type="entry name" value="RVT_3"/>
    <property type="match status" value="1"/>
</dbReference>
<dbReference type="GeneID" id="109504836"/>
<dbReference type="Gene3D" id="3.30.420.10">
    <property type="entry name" value="Ribonuclease H-like superfamily/Ribonuclease H"/>
    <property type="match status" value="1"/>
</dbReference>
<dbReference type="CDD" id="cd09279">
    <property type="entry name" value="RNase_HI_like"/>
    <property type="match status" value="1"/>
</dbReference>
<keyword evidence="2" id="KW-1185">Reference proteome</keyword>
<dbReference type="InterPro" id="IPR012337">
    <property type="entry name" value="RNaseH-like_sf"/>
</dbReference>
<dbReference type="RefSeq" id="XP_019701442.1">
    <property type="nucleotide sequence ID" value="XM_019845883.1"/>
</dbReference>
<reference evidence="3" key="1">
    <citation type="submission" date="2025-08" db="UniProtKB">
        <authorList>
            <consortium name="RefSeq"/>
        </authorList>
    </citation>
    <scope>IDENTIFICATION</scope>
</reference>
<protein>
    <submittedName>
        <fullName evidence="3">Uncharacterized protein LOC109504836</fullName>
    </submittedName>
</protein>
<name>A0A6J0PAV4_ELAGV</name>
<dbReference type="OrthoDB" id="782197at2759"/>
<proteinExistence type="predicted"/>
<sequence length="172" mass="19531">MTDEWWVLHVDGSSNTTGSGVGLILTSPDGVVMEYVLQFGFFASNNEAEYEALVTGLRMVKVLSVRYLRVHSDSQLIVGQIQGEYEVQEPNMIKYLQNVKDLASNFATMNIQQISRMENVWADLLLKLAMLNAANLKRSSYLEILKKLSIEEPSVMQTDLELSWIDLILHYL</sequence>
<gene>
    <name evidence="3" type="primary">LOC109504836</name>
</gene>
<evidence type="ECO:0000313" key="2">
    <source>
        <dbReference type="Proteomes" id="UP000504607"/>
    </source>
</evidence>
<accession>A0A6J0PAV4</accession>